<feature type="transmembrane region" description="Helical" evidence="7">
    <location>
        <begin position="118"/>
        <end position="139"/>
    </location>
</feature>
<organism evidence="9 10">
    <name type="scientific">Burkholderia plantarii</name>
    <dbReference type="NCBI Taxonomy" id="41899"/>
    <lineage>
        <taxon>Bacteria</taxon>
        <taxon>Pseudomonadati</taxon>
        <taxon>Pseudomonadota</taxon>
        <taxon>Betaproteobacteria</taxon>
        <taxon>Burkholderiales</taxon>
        <taxon>Burkholderiaceae</taxon>
        <taxon>Burkholderia</taxon>
    </lineage>
</organism>
<reference evidence="10" key="1">
    <citation type="submission" date="2011-03" db="EMBL/GenBank/DDBJ databases">
        <authorList>
            <person name="Voget S."/>
            <person name="Streit W.R."/>
            <person name="Jaeger K.E."/>
            <person name="Daniel R."/>
        </authorList>
    </citation>
    <scope>NUCLEOTIDE SEQUENCE [LARGE SCALE GENOMIC DNA]</scope>
    <source>
        <strain evidence="10">PG1</strain>
    </source>
</reference>
<dbReference type="KEGG" id="bgp:BGL_2c11200"/>
<evidence type="ECO:0000256" key="2">
    <source>
        <dbReference type="ARBA" id="ARBA00022448"/>
    </source>
</evidence>
<keyword evidence="5 7" id="KW-0472">Membrane</keyword>
<feature type="transmembrane region" description="Helical" evidence="7">
    <location>
        <begin position="284"/>
        <end position="304"/>
    </location>
</feature>
<dbReference type="InterPro" id="IPR011701">
    <property type="entry name" value="MFS"/>
</dbReference>
<gene>
    <name evidence="9" type="ORF">BGL_2c11200</name>
</gene>
<feature type="transmembrane region" description="Helical" evidence="7">
    <location>
        <begin position="185"/>
        <end position="207"/>
    </location>
</feature>
<evidence type="ECO:0000256" key="3">
    <source>
        <dbReference type="ARBA" id="ARBA00022692"/>
    </source>
</evidence>
<evidence type="ECO:0000313" key="10">
    <source>
        <dbReference type="Proteomes" id="UP000031838"/>
    </source>
</evidence>
<dbReference type="RefSeq" id="WP_080937382.1">
    <property type="nucleotide sequence ID" value="NZ_CP002581.1"/>
</dbReference>
<dbReference type="PROSITE" id="PS50850">
    <property type="entry name" value="MFS"/>
    <property type="match status" value="1"/>
</dbReference>
<evidence type="ECO:0000313" key="9">
    <source>
        <dbReference type="EMBL" id="AJK49198.1"/>
    </source>
</evidence>
<feature type="transmembrane region" description="Helical" evidence="7">
    <location>
        <begin position="342"/>
        <end position="360"/>
    </location>
</feature>
<dbReference type="GO" id="GO:0022857">
    <property type="term" value="F:transmembrane transporter activity"/>
    <property type="evidence" value="ECO:0007669"/>
    <property type="project" value="InterPro"/>
</dbReference>
<feature type="transmembrane region" description="Helical" evidence="7">
    <location>
        <begin position="253"/>
        <end position="272"/>
    </location>
</feature>
<keyword evidence="4 7" id="KW-1133">Transmembrane helix</keyword>
<dbReference type="FunFam" id="1.20.1250.20:FF:000018">
    <property type="entry name" value="MFS transporter permease"/>
    <property type="match status" value="1"/>
</dbReference>
<reference evidence="9 10" key="2">
    <citation type="journal article" date="2016" name="Appl. Microbiol. Biotechnol.">
        <title>Mutations improving production and secretion of extracellular lipase by Burkholderia glumae PG1.</title>
        <authorList>
            <person name="Knapp A."/>
            <person name="Voget S."/>
            <person name="Gao R."/>
            <person name="Zaburannyi N."/>
            <person name="Krysciak D."/>
            <person name="Breuer M."/>
            <person name="Hauer B."/>
            <person name="Streit W.R."/>
            <person name="Muller R."/>
            <person name="Daniel R."/>
            <person name="Jaeger K.E."/>
        </authorList>
    </citation>
    <scope>NUCLEOTIDE SEQUENCE [LARGE SCALE GENOMIC DNA]</scope>
    <source>
        <strain evidence="9 10">PG1</strain>
    </source>
</reference>
<proteinExistence type="predicted"/>
<comment type="subcellular location">
    <subcellularLocation>
        <location evidence="1">Membrane</location>
        <topology evidence="1">Multi-pass membrane protein</topology>
    </subcellularLocation>
</comment>
<feature type="transmembrane region" description="Helical" evidence="7">
    <location>
        <begin position="93"/>
        <end position="112"/>
    </location>
</feature>
<accession>A0A0B6S0L6</accession>
<evidence type="ECO:0000256" key="7">
    <source>
        <dbReference type="SAM" id="Phobius"/>
    </source>
</evidence>
<dbReference type="Pfam" id="PF07690">
    <property type="entry name" value="MFS_1"/>
    <property type="match status" value="1"/>
</dbReference>
<feature type="transmembrane region" description="Helical" evidence="7">
    <location>
        <begin position="61"/>
        <end position="81"/>
    </location>
</feature>
<feature type="domain" description="Major facilitator superfamily (MFS) profile" evidence="8">
    <location>
        <begin position="27"/>
        <end position="429"/>
    </location>
</feature>
<evidence type="ECO:0000256" key="5">
    <source>
        <dbReference type="ARBA" id="ARBA00023136"/>
    </source>
</evidence>
<dbReference type="Gene3D" id="1.20.1250.20">
    <property type="entry name" value="MFS general substrate transporter like domains"/>
    <property type="match status" value="2"/>
</dbReference>
<dbReference type="EMBL" id="CP002581">
    <property type="protein sequence ID" value="AJK49198.1"/>
    <property type="molecule type" value="Genomic_DNA"/>
</dbReference>
<sequence>MEITLAATGSVAAASDERLIRRVWWRIMPLILITYLVSVIDKMNVSFAKLQMVHQIGLTETAYGLASSLFFIGYLIFEIPSALGVHRFGAPKWIFRIVLSWGVATVLLAWISSGSMFAALRFLVGAAEAGLYPGIVYYLTVWFPRRYQVRAIALLTLGSALGNMLGSAFGGALLSLDGVMHHAGWQWVFIVTGVLALVLAPVVLTCLPRSIETAPFLDAAERARLARMVADEAPAAHHEGSVWVVLRDRRVQVFSFAYTLMLTSLYGLIYWLPTVIKGFGVSSSLNGLLTMIPWALTAVLLLTVPRLLTRESRVRVAAAAIGTVGCLAFTASVLLSDPAARYAALVIGTPCTSLLLPCFWSLPSKYFSGRRAAASLAAISSIGNFGGFLAQNAMPWLGRALGHAGYAMLLPALCLLSLGAAAFAMELASRRANAAANDGAASASRPQQPQQPRQPR</sequence>
<name>A0A0B6S0L6_BURPL</name>
<keyword evidence="10" id="KW-1185">Reference proteome</keyword>
<dbReference type="PANTHER" id="PTHR43791:SF36">
    <property type="entry name" value="TRANSPORTER, PUTATIVE (AFU_ORTHOLOGUE AFUA_6G08340)-RELATED"/>
    <property type="match status" value="1"/>
</dbReference>
<evidence type="ECO:0000256" key="4">
    <source>
        <dbReference type="ARBA" id="ARBA00022989"/>
    </source>
</evidence>
<dbReference type="CDD" id="cd17319">
    <property type="entry name" value="MFS_ExuT_GudP_like"/>
    <property type="match status" value="1"/>
</dbReference>
<evidence type="ECO:0000256" key="6">
    <source>
        <dbReference type="SAM" id="MobiDB-lite"/>
    </source>
</evidence>
<dbReference type="SUPFAM" id="SSF103473">
    <property type="entry name" value="MFS general substrate transporter"/>
    <property type="match status" value="1"/>
</dbReference>
<protein>
    <submittedName>
        <fullName evidence="9">MFS general substrate transporter</fullName>
    </submittedName>
</protein>
<feature type="transmembrane region" description="Helical" evidence="7">
    <location>
        <begin position="403"/>
        <end position="424"/>
    </location>
</feature>
<feature type="transmembrane region" description="Helical" evidence="7">
    <location>
        <begin position="151"/>
        <end position="173"/>
    </location>
</feature>
<dbReference type="AlphaFoldDB" id="A0A0B6S0L6"/>
<feature type="transmembrane region" description="Helical" evidence="7">
    <location>
        <begin position="316"/>
        <end position="336"/>
    </location>
</feature>
<keyword evidence="3 7" id="KW-0812">Transmembrane</keyword>
<evidence type="ECO:0000256" key="1">
    <source>
        <dbReference type="ARBA" id="ARBA00004141"/>
    </source>
</evidence>
<feature type="transmembrane region" description="Helical" evidence="7">
    <location>
        <begin position="23"/>
        <end position="41"/>
    </location>
</feature>
<dbReference type="GO" id="GO:0016020">
    <property type="term" value="C:membrane"/>
    <property type="evidence" value="ECO:0007669"/>
    <property type="project" value="UniProtKB-SubCell"/>
</dbReference>
<keyword evidence="2" id="KW-0813">Transport</keyword>
<evidence type="ECO:0000259" key="8">
    <source>
        <dbReference type="PROSITE" id="PS50850"/>
    </source>
</evidence>
<dbReference type="InterPro" id="IPR036259">
    <property type="entry name" value="MFS_trans_sf"/>
</dbReference>
<feature type="region of interest" description="Disordered" evidence="6">
    <location>
        <begin position="436"/>
        <end position="456"/>
    </location>
</feature>
<dbReference type="InterPro" id="IPR020846">
    <property type="entry name" value="MFS_dom"/>
</dbReference>
<dbReference type="PANTHER" id="PTHR43791">
    <property type="entry name" value="PERMEASE-RELATED"/>
    <property type="match status" value="1"/>
</dbReference>
<feature type="transmembrane region" description="Helical" evidence="7">
    <location>
        <begin position="372"/>
        <end position="391"/>
    </location>
</feature>
<dbReference type="HOGENOM" id="CLU_001265_0_0_4"/>
<dbReference type="Proteomes" id="UP000031838">
    <property type="component" value="Chromosome 2"/>
</dbReference>